<keyword evidence="2" id="KW-1185">Reference proteome</keyword>
<sequence length="116" mass="13898">MNRLESNFTKYEDHLKSVVIEFYENYYCGERLQMYSYLDTEFQRDVPLNFFLIHSDYYMDLGKLIHIDSVEIQREKKIALIEGVIEVGKKRKEVVFVLKSDFGGWKLDGDVIFHMK</sequence>
<dbReference type="Proteomes" id="UP000315343">
    <property type="component" value="Unassembled WGS sequence"/>
</dbReference>
<comment type="caution">
    <text evidence="1">The sequence shown here is derived from an EMBL/GenBank/DDBJ whole genome shotgun (WGS) entry which is preliminary data.</text>
</comment>
<dbReference type="EMBL" id="VLKH01000011">
    <property type="protein sequence ID" value="TWH77985.1"/>
    <property type="molecule type" value="Genomic_DNA"/>
</dbReference>
<protein>
    <submittedName>
        <fullName evidence="1">Uncharacterized protein</fullName>
    </submittedName>
</protein>
<organism evidence="1 2">
    <name type="scientific">Sedimentibacter saalensis</name>
    <dbReference type="NCBI Taxonomy" id="130788"/>
    <lineage>
        <taxon>Bacteria</taxon>
        <taxon>Bacillati</taxon>
        <taxon>Bacillota</taxon>
        <taxon>Tissierellia</taxon>
        <taxon>Sedimentibacter</taxon>
    </lineage>
</organism>
<gene>
    <name evidence="1" type="ORF">LY60_03176</name>
</gene>
<accession>A0A562J517</accession>
<dbReference type="AlphaFoldDB" id="A0A562J517"/>
<proteinExistence type="predicted"/>
<evidence type="ECO:0000313" key="2">
    <source>
        <dbReference type="Proteomes" id="UP000315343"/>
    </source>
</evidence>
<dbReference type="OrthoDB" id="1956627at2"/>
<dbReference type="RefSeq" id="WP_145085922.1">
    <property type="nucleotide sequence ID" value="NZ_JAYFNS010000012.1"/>
</dbReference>
<name>A0A562J517_9FIRM</name>
<reference evidence="1 2" key="1">
    <citation type="submission" date="2019-07" db="EMBL/GenBank/DDBJ databases">
        <title>Genomic Encyclopedia of Type Strains, Phase I: the one thousand microbial genomes (KMG-I) project.</title>
        <authorList>
            <person name="Kyrpides N."/>
        </authorList>
    </citation>
    <scope>NUCLEOTIDE SEQUENCE [LARGE SCALE GENOMIC DNA]</scope>
    <source>
        <strain evidence="1 2">DSM 13558</strain>
    </source>
</reference>
<evidence type="ECO:0000313" key="1">
    <source>
        <dbReference type="EMBL" id="TWH77985.1"/>
    </source>
</evidence>